<dbReference type="SMART" id="SM00382">
    <property type="entry name" value="AAA"/>
    <property type="match status" value="1"/>
</dbReference>
<reference evidence="5 6" key="1">
    <citation type="submission" date="2019-08" db="EMBL/GenBank/DDBJ databases">
        <title>Draft genome sequence of Ulvibacter marinus type strain NBRC 109484.</title>
        <authorList>
            <person name="Kawano K."/>
            <person name="Ushijima N."/>
            <person name="Kihara M."/>
            <person name="Itoh H."/>
        </authorList>
    </citation>
    <scope>NUCLEOTIDE SEQUENCE [LARGE SCALE GENOMIC DNA]</scope>
    <source>
        <strain evidence="5 6">NBRC 109484</strain>
    </source>
</reference>
<dbReference type="OrthoDB" id="9801987at2"/>
<dbReference type="AlphaFoldDB" id="A0A5J4IXL4"/>
<organism evidence="5 6">
    <name type="scientific">Patiriisocius marinus</name>
    <dbReference type="NCBI Taxonomy" id="1397112"/>
    <lineage>
        <taxon>Bacteria</taxon>
        <taxon>Pseudomonadati</taxon>
        <taxon>Bacteroidota</taxon>
        <taxon>Flavobacteriia</taxon>
        <taxon>Flavobacteriales</taxon>
        <taxon>Flavobacteriaceae</taxon>
        <taxon>Patiriisocius</taxon>
    </lineage>
</organism>
<proteinExistence type="predicted"/>
<accession>A0A5J4IXL4</accession>
<dbReference type="InterPro" id="IPR051782">
    <property type="entry name" value="ABC_Transporter_VariousFunc"/>
</dbReference>
<gene>
    <name evidence="5" type="ORF">ULMA_12200</name>
</gene>
<keyword evidence="2" id="KW-0547">Nucleotide-binding</keyword>
<evidence type="ECO:0000313" key="6">
    <source>
        <dbReference type="Proteomes" id="UP000326509"/>
    </source>
</evidence>
<dbReference type="Gene3D" id="3.40.50.300">
    <property type="entry name" value="P-loop containing nucleotide triphosphate hydrolases"/>
    <property type="match status" value="1"/>
</dbReference>
<dbReference type="PANTHER" id="PTHR42939:SF1">
    <property type="entry name" value="ABC TRANSPORTER ATP-BINDING PROTEIN ALBC-RELATED"/>
    <property type="match status" value="1"/>
</dbReference>
<dbReference type="GO" id="GO:0005524">
    <property type="term" value="F:ATP binding"/>
    <property type="evidence" value="ECO:0007669"/>
    <property type="project" value="UniProtKB-KW"/>
</dbReference>
<dbReference type="InterPro" id="IPR027417">
    <property type="entry name" value="P-loop_NTPase"/>
</dbReference>
<dbReference type="InterPro" id="IPR003439">
    <property type="entry name" value="ABC_transporter-like_ATP-bd"/>
</dbReference>
<evidence type="ECO:0000256" key="2">
    <source>
        <dbReference type="ARBA" id="ARBA00022741"/>
    </source>
</evidence>
<dbReference type="GO" id="GO:0016887">
    <property type="term" value="F:ATP hydrolysis activity"/>
    <property type="evidence" value="ECO:0007669"/>
    <property type="project" value="InterPro"/>
</dbReference>
<evidence type="ECO:0000259" key="4">
    <source>
        <dbReference type="PROSITE" id="PS50893"/>
    </source>
</evidence>
<evidence type="ECO:0000256" key="1">
    <source>
        <dbReference type="ARBA" id="ARBA00022448"/>
    </source>
</evidence>
<dbReference type="Proteomes" id="UP000326509">
    <property type="component" value="Unassembled WGS sequence"/>
</dbReference>
<dbReference type="PROSITE" id="PS50893">
    <property type="entry name" value="ABC_TRANSPORTER_2"/>
    <property type="match status" value="1"/>
</dbReference>
<keyword evidence="3 5" id="KW-0067">ATP-binding</keyword>
<comment type="caution">
    <text evidence="5">The sequence shown here is derived from an EMBL/GenBank/DDBJ whole genome shotgun (WGS) entry which is preliminary data.</text>
</comment>
<protein>
    <submittedName>
        <fullName evidence="5">ABC transporter ATP-binding protein</fullName>
    </submittedName>
</protein>
<evidence type="ECO:0000313" key="5">
    <source>
        <dbReference type="EMBL" id="GER59112.1"/>
    </source>
</evidence>
<dbReference type="SUPFAM" id="SSF52540">
    <property type="entry name" value="P-loop containing nucleoside triphosphate hydrolases"/>
    <property type="match status" value="1"/>
</dbReference>
<evidence type="ECO:0000256" key="3">
    <source>
        <dbReference type="ARBA" id="ARBA00022840"/>
    </source>
</evidence>
<dbReference type="EMBL" id="BKCG01000002">
    <property type="protein sequence ID" value="GER59112.1"/>
    <property type="molecule type" value="Genomic_DNA"/>
</dbReference>
<sequence>MATLVLHTISKKFKNNQVLKQVDFSLKTGEIIGLFGRNGSGKSTLLKILFGNLKADSIAIELNNEALNISEVIPNQLIAYLPQHPFLPKQMKVRDIIIMFHSEEREQDAVFYDSHIATMTHKKTSELSLGEVKYFEVVLLSQLPHPFIMLDEPFSMLEPLHKEQLKEKLVELKKTKGIIITDHYYNDVMEIATKNMVIKNGESFPVKSVTDLKEFEYLSR</sequence>
<dbReference type="RefSeq" id="WP_151673185.1">
    <property type="nucleotide sequence ID" value="NZ_BKCG01000002.1"/>
</dbReference>
<dbReference type="Pfam" id="PF00005">
    <property type="entry name" value="ABC_tran"/>
    <property type="match status" value="1"/>
</dbReference>
<dbReference type="InterPro" id="IPR003593">
    <property type="entry name" value="AAA+_ATPase"/>
</dbReference>
<dbReference type="PANTHER" id="PTHR42939">
    <property type="entry name" value="ABC TRANSPORTER ATP-BINDING PROTEIN ALBC-RELATED"/>
    <property type="match status" value="1"/>
</dbReference>
<keyword evidence="6" id="KW-1185">Reference proteome</keyword>
<keyword evidence="1" id="KW-0813">Transport</keyword>
<feature type="domain" description="ABC transporter" evidence="4">
    <location>
        <begin position="4"/>
        <end position="218"/>
    </location>
</feature>
<name>A0A5J4IXL4_9FLAO</name>